<evidence type="ECO:0000256" key="6">
    <source>
        <dbReference type="ARBA" id="ARBA00022989"/>
    </source>
</evidence>
<dbReference type="SUPFAM" id="SSF50044">
    <property type="entry name" value="SH3-domain"/>
    <property type="match status" value="1"/>
</dbReference>
<evidence type="ECO:0000256" key="1">
    <source>
        <dbReference type="ARBA" id="ARBA00004651"/>
    </source>
</evidence>
<evidence type="ECO:0000256" key="4">
    <source>
        <dbReference type="ARBA" id="ARBA00022475"/>
    </source>
</evidence>
<dbReference type="RefSeq" id="XP_001829341.2">
    <property type="nucleotide sequence ID" value="XM_001829289.2"/>
</dbReference>
<dbReference type="PANTHER" id="PTHR15735:SF20">
    <property type="entry name" value="HIGH OSMOLARITY SIGNALING PROTEIN SHO1"/>
    <property type="match status" value="1"/>
</dbReference>
<feature type="region of interest" description="Disordered" evidence="10">
    <location>
        <begin position="1"/>
        <end position="48"/>
    </location>
</feature>
<dbReference type="Gene3D" id="2.30.30.40">
    <property type="entry name" value="SH3 Domains"/>
    <property type="match status" value="1"/>
</dbReference>
<feature type="region of interest" description="Disordered" evidence="10">
    <location>
        <begin position="97"/>
        <end position="126"/>
    </location>
</feature>
<dbReference type="InterPro" id="IPR036028">
    <property type="entry name" value="SH3-like_dom_sf"/>
</dbReference>
<feature type="transmembrane region" description="Helical" evidence="11">
    <location>
        <begin position="204"/>
        <end position="223"/>
    </location>
</feature>
<evidence type="ECO:0000313" key="13">
    <source>
        <dbReference type="EMBL" id="EAU92301.2"/>
    </source>
</evidence>
<evidence type="ECO:0000256" key="5">
    <source>
        <dbReference type="ARBA" id="ARBA00022692"/>
    </source>
</evidence>
<dbReference type="GO" id="GO:0030833">
    <property type="term" value="P:regulation of actin filament polymerization"/>
    <property type="evidence" value="ECO:0007669"/>
    <property type="project" value="TreeGrafter"/>
</dbReference>
<gene>
    <name evidence="13" type="ORF">CC1G_00520</name>
</gene>
<dbReference type="InterPro" id="IPR001452">
    <property type="entry name" value="SH3_domain"/>
</dbReference>
<protein>
    <recommendedName>
        <fullName evidence="12">SH3 domain-containing protein</fullName>
    </recommendedName>
</protein>
<dbReference type="InParanoid" id="A8N396"/>
<evidence type="ECO:0000256" key="9">
    <source>
        <dbReference type="PROSITE-ProRule" id="PRU00192"/>
    </source>
</evidence>
<dbReference type="GO" id="GO:0007232">
    <property type="term" value="P:osmosensory signaling pathway via Sho1 osmosensor"/>
    <property type="evidence" value="ECO:0007669"/>
    <property type="project" value="UniProtKB-ARBA"/>
</dbReference>
<dbReference type="KEGG" id="cci:CC1G_00520"/>
<dbReference type="OrthoDB" id="5983572at2759"/>
<dbReference type="OMA" id="KNGKWWQ"/>
<dbReference type="VEuPathDB" id="FungiDB:CC1G_00520"/>
<dbReference type="CDD" id="cd11855">
    <property type="entry name" value="SH3_Sho1p"/>
    <property type="match status" value="1"/>
</dbReference>
<evidence type="ECO:0000256" key="8">
    <source>
        <dbReference type="ARBA" id="ARBA00023136"/>
    </source>
</evidence>
<dbReference type="SMART" id="SM00326">
    <property type="entry name" value="SH3"/>
    <property type="match status" value="1"/>
</dbReference>
<feature type="domain" description="SH3" evidence="12">
    <location>
        <begin position="365"/>
        <end position="424"/>
    </location>
</feature>
<feature type="region of interest" description="Disordered" evidence="10">
    <location>
        <begin position="293"/>
        <end position="363"/>
    </location>
</feature>
<evidence type="ECO:0000256" key="2">
    <source>
        <dbReference type="ARBA" id="ARBA00009739"/>
    </source>
</evidence>
<dbReference type="GO" id="GO:0005886">
    <property type="term" value="C:plasma membrane"/>
    <property type="evidence" value="ECO:0007669"/>
    <property type="project" value="UniProtKB-SubCell"/>
</dbReference>
<comment type="subcellular location">
    <subcellularLocation>
        <location evidence="1">Cell membrane</location>
        <topology evidence="1">Multi-pass membrane protein</topology>
    </subcellularLocation>
</comment>
<evidence type="ECO:0000256" key="11">
    <source>
        <dbReference type="SAM" id="Phobius"/>
    </source>
</evidence>
<dbReference type="HOGENOM" id="CLU_647252_0_0_1"/>
<dbReference type="Pfam" id="PF00018">
    <property type="entry name" value="SH3_1"/>
    <property type="match status" value="1"/>
</dbReference>
<feature type="transmembrane region" description="Helical" evidence="11">
    <location>
        <begin position="147"/>
        <end position="166"/>
    </location>
</feature>
<dbReference type="PRINTS" id="PR00452">
    <property type="entry name" value="SH3DOMAIN"/>
</dbReference>
<keyword evidence="7" id="KW-0346">Stress response</keyword>
<keyword evidence="5 11" id="KW-0812">Transmembrane</keyword>
<organism evidence="13 14">
    <name type="scientific">Coprinopsis cinerea (strain Okayama-7 / 130 / ATCC MYA-4618 / FGSC 9003)</name>
    <name type="common">Inky cap fungus</name>
    <name type="synonym">Hormographiella aspergillata</name>
    <dbReference type="NCBI Taxonomy" id="240176"/>
    <lineage>
        <taxon>Eukaryota</taxon>
        <taxon>Fungi</taxon>
        <taxon>Dikarya</taxon>
        <taxon>Basidiomycota</taxon>
        <taxon>Agaricomycotina</taxon>
        <taxon>Agaricomycetes</taxon>
        <taxon>Agaricomycetidae</taxon>
        <taxon>Agaricales</taxon>
        <taxon>Agaricineae</taxon>
        <taxon>Psathyrellaceae</taxon>
        <taxon>Coprinopsis</taxon>
    </lineage>
</organism>
<dbReference type="PROSITE" id="PS50002">
    <property type="entry name" value="SH3"/>
    <property type="match status" value="1"/>
</dbReference>
<comment type="caution">
    <text evidence="13">The sequence shown here is derived from an EMBL/GenBank/DDBJ whole genome shotgun (WGS) entry which is preliminary data.</text>
</comment>
<keyword evidence="6 11" id="KW-1133">Transmembrane helix</keyword>
<sequence length="424" mass="44873">MESCQKDSPDVGACDRSILSSANAPPKRGTVSAPEETQKCHHHSSKDERCMRVVLDDESPARVRMVRDTPLASDTGLPFAEISWTGNHERRGQYTAARLGNTKDGSNPNRRQDAPKRKRQSRFHSNSNPLSVSIHINFSSYGGVGRLWFAIFLELALILGVLYTLATDSIDLNRLTISVFGGIAIVLTVQGIDEGIYSGVAARNAMGAGYFILTIVNILWVLYFTAEADSLTLHVFNSLGTGGLSGPNRRRRTRTQSVMNMPTTNGGYAGSYAGGGISSGDPYDSKLGGMGYGNGGPGMRSQNSFPSMRDGGAHSISGNTGAGSIHNAPSGGSINGGDNGPSSPLMAGVGAGGTSPQDAPGASDTYPYKAKALYAYSANPEDANEISFAKGEILDILDKQGKWWQARKSDGTVGIAPSNYLQLI</sequence>
<keyword evidence="14" id="KW-1185">Reference proteome</keyword>
<dbReference type="Proteomes" id="UP000001861">
    <property type="component" value="Unassembled WGS sequence"/>
</dbReference>
<dbReference type="STRING" id="240176.A8N396"/>
<keyword evidence="8 11" id="KW-0472">Membrane</keyword>
<dbReference type="AlphaFoldDB" id="A8N396"/>
<evidence type="ECO:0000313" key="14">
    <source>
        <dbReference type="Proteomes" id="UP000001861"/>
    </source>
</evidence>
<feature type="transmembrane region" description="Helical" evidence="11">
    <location>
        <begin position="172"/>
        <end position="192"/>
    </location>
</feature>
<dbReference type="InterPro" id="IPR035522">
    <property type="entry name" value="Sho1_SH3"/>
</dbReference>
<reference evidence="13 14" key="1">
    <citation type="journal article" date="2010" name="Proc. Natl. Acad. Sci. U.S.A.">
        <title>Insights into evolution of multicellular fungi from the assembled chromosomes of the mushroom Coprinopsis cinerea (Coprinus cinereus).</title>
        <authorList>
            <person name="Stajich J.E."/>
            <person name="Wilke S.K."/>
            <person name="Ahren D."/>
            <person name="Au C.H."/>
            <person name="Birren B.W."/>
            <person name="Borodovsky M."/>
            <person name="Burns C."/>
            <person name="Canback B."/>
            <person name="Casselton L.A."/>
            <person name="Cheng C.K."/>
            <person name="Deng J."/>
            <person name="Dietrich F.S."/>
            <person name="Fargo D.C."/>
            <person name="Farman M.L."/>
            <person name="Gathman A.C."/>
            <person name="Goldberg J."/>
            <person name="Guigo R."/>
            <person name="Hoegger P.J."/>
            <person name="Hooker J.B."/>
            <person name="Huggins A."/>
            <person name="James T.Y."/>
            <person name="Kamada T."/>
            <person name="Kilaru S."/>
            <person name="Kodira C."/>
            <person name="Kues U."/>
            <person name="Kupfer D."/>
            <person name="Kwan H.S."/>
            <person name="Lomsadze A."/>
            <person name="Li W."/>
            <person name="Lilly W.W."/>
            <person name="Ma L.J."/>
            <person name="Mackey A.J."/>
            <person name="Manning G."/>
            <person name="Martin F."/>
            <person name="Muraguchi H."/>
            <person name="Natvig D.O."/>
            <person name="Palmerini H."/>
            <person name="Ramesh M.A."/>
            <person name="Rehmeyer C.J."/>
            <person name="Roe B.A."/>
            <person name="Shenoy N."/>
            <person name="Stanke M."/>
            <person name="Ter-Hovhannisyan V."/>
            <person name="Tunlid A."/>
            <person name="Velagapudi R."/>
            <person name="Vision T.J."/>
            <person name="Zeng Q."/>
            <person name="Zolan M.E."/>
            <person name="Pukkila P.J."/>
        </authorList>
    </citation>
    <scope>NUCLEOTIDE SEQUENCE [LARGE SCALE GENOMIC DNA]</scope>
    <source>
        <strain evidence="14">Okayama-7 / 130 / ATCC MYA-4618 / FGSC 9003</strain>
    </source>
</reference>
<keyword evidence="3 9" id="KW-0728">SH3 domain</keyword>
<name>A8N396_COPC7</name>
<accession>A8N396</accession>
<keyword evidence="4" id="KW-1003">Cell membrane</keyword>
<dbReference type="PANTHER" id="PTHR15735">
    <property type="entry name" value="FCH AND DOUBLE SH3 DOMAINS PROTEIN"/>
    <property type="match status" value="1"/>
</dbReference>
<comment type="similarity">
    <text evidence="2">Belongs to the SHO1 family.</text>
</comment>
<dbReference type="GeneID" id="6005769"/>
<evidence type="ECO:0000256" key="7">
    <source>
        <dbReference type="ARBA" id="ARBA00023016"/>
    </source>
</evidence>
<dbReference type="eggNOG" id="ENOG502QW7A">
    <property type="taxonomic scope" value="Eukaryota"/>
</dbReference>
<evidence type="ECO:0000259" key="12">
    <source>
        <dbReference type="PROSITE" id="PS50002"/>
    </source>
</evidence>
<evidence type="ECO:0000256" key="3">
    <source>
        <dbReference type="ARBA" id="ARBA00022443"/>
    </source>
</evidence>
<dbReference type="EMBL" id="AACS02000001">
    <property type="protein sequence ID" value="EAU92301.2"/>
    <property type="molecule type" value="Genomic_DNA"/>
</dbReference>
<dbReference type="FunFam" id="2.30.30.40:FF:000213">
    <property type="entry name" value="High osmolarity signaling protein SHO1"/>
    <property type="match status" value="1"/>
</dbReference>
<evidence type="ECO:0000256" key="10">
    <source>
        <dbReference type="SAM" id="MobiDB-lite"/>
    </source>
</evidence>
<proteinExistence type="inferred from homology"/>